<feature type="chain" id="PRO_5008611496" description="DUF541 domain-containing protein" evidence="1">
    <location>
        <begin position="22"/>
        <end position="240"/>
    </location>
</feature>
<dbReference type="PANTHER" id="PTHR34387">
    <property type="entry name" value="SLR1258 PROTEIN"/>
    <property type="match status" value="1"/>
</dbReference>
<dbReference type="GO" id="GO:0006974">
    <property type="term" value="P:DNA damage response"/>
    <property type="evidence" value="ECO:0007669"/>
    <property type="project" value="TreeGrafter"/>
</dbReference>
<proteinExistence type="predicted"/>
<dbReference type="Gene3D" id="3.30.70.2970">
    <property type="entry name" value="Protein of unknown function (DUF541), domain 2"/>
    <property type="match status" value="1"/>
</dbReference>
<feature type="signal peptide" evidence="1">
    <location>
        <begin position="1"/>
        <end position="21"/>
    </location>
</feature>
<evidence type="ECO:0000313" key="3">
    <source>
        <dbReference type="Proteomes" id="UP000092611"/>
    </source>
</evidence>
<keyword evidence="1" id="KW-0732">Signal</keyword>
<evidence type="ECO:0008006" key="4">
    <source>
        <dbReference type="Google" id="ProtNLM"/>
    </source>
</evidence>
<accession>A0A1B8PDU0</accession>
<gene>
    <name evidence="2" type="ORF">A9Z62_02395</name>
</gene>
<reference evidence="2 3" key="1">
    <citation type="submission" date="2016-06" db="EMBL/GenBank/DDBJ databases">
        <title>Draft genome of Haemophilus haemolyticus CCUG 24149.</title>
        <authorList>
            <person name="Engstrom-Jakobsson H."/>
            <person name="Salva-Serra F."/>
            <person name="Thorell K."/>
            <person name="Gonzales-Siles L."/>
            <person name="Karlsson R."/>
            <person name="Boulund F."/>
            <person name="Engstrand L."/>
            <person name="Kristiansson E."/>
            <person name="Moore E."/>
        </authorList>
    </citation>
    <scope>NUCLEOTIDE SEQUENCE [LARGE SCALE GENOMIC DNA]</scope>
    <source>
        <strain evidence="2 3">CCUG 24149</strain>
    </source>
</reference>
<dbReference type="RefSeq" id="WP_065246485.1">
    <property type="nucleotide sequence ID" value="NZ_LZDL01000027.1"/>
</dbReference>
<dbReference type="PANTHER" id="PTHR34387:SF1">
    <property type="entry name" value="PERIPLASMIC IMMUNOGENIC PROTEIN"/>
    <property type="match status" value="1"/>
</dbReference>
<dbReference type="Gene3D" id="3.30.110.170">
    <property type="entry name" value="Protein of unknown function (DUF541), domain 1"/>
    <property type="match status" value="1"/>
</dbReference>
<evidence type="ECO:0000313" key="2">
    <source>
        <dbReference type="EMBL" id="OBX46105.1"/>
    </source>
</evidence>
<dbReference type="Proteomes" id="UP000092611">
    <property type="component" value="Unassembled WGS sequence"/>
</dbReference>
<dbReference type="Pfam" id="PF04402">
    <property type="entry name" value="SIMPL"/>
    <property type="match status" value="1"/>
</dbReference>
<organism evidence="2 3">
    <name type="scientific">Haemophilus haemolyticus</name>
    <dbReference type="NCBI Taxonomy" id="726"/>
    <lineage>
        <taxon>Bacteria</taxon>
        <taxon>Pseudomonadati</taxon>
        <taxon>Pseudomonadota</taxon>
        <taxon>Gammaproteobacteria</taxon>
        <taxon>Pasteurellales</taxon>
        <taxon>Pasteurellaceae</taxon>
        <taxon>Haemophilus</taxon>
    </lineage>
</organism>
<sequence>MKLKSLSLALLVLPFAVPALADNPQSTVQNNIVSFNAEVEKEVSRDLLQVTLFYQAEGTSLSTLNKTINEKLSKALSIAKNESAVEIKDHFRHTSVRYNNQGKQSGWIDRVELVLESKDFQSISKVITELDGVMAVESTNALISSEKLMSLENELTQAALDKFKNKATLIQNSLNMKGYQILDLDVSSVNEQTMSPRPYMMTMAKSADMSAVDSSGDGYLENGKEKIKARISARIALRAE</sequence>
<name>A0A1B8PDU0_HAEHA</name>
<dbReference type="EMBL" id="LZDL01000027">
    <property type="protein sequence ID" value="OBX46105.1"/>
    <property type="molecule type" value="Genomic_DNA"/>
</dbReference>
<dbReference type="AlphaFoldDB" id="A0A1B8PDU0"/>
<protein>
    <recommendedName>
        <fullName evidence="4">DUF541 domain-containing protein</fullName>
    </recommendedName>
</protein>
<evidence type="ECO:0000256" key="1">
    <source>
        <dbReference type="SAM" id="SignalP"/>
    </source>
</evidence>
<comment type="caution">
    <text evidence="2">The sequence shown here is derived from an EMBL/GenBank/DDBJ whole genome shotgun (WGS) entry which is preliminary data.</text>
</comment>
<dbReference type="InterPro" id="IPR052022">
    <property type="entry name" value="26kDa_periplasmic_antigen"/>
</dbReference>
<dbReference type="OrthoDB" id="7062395at2"/>
<dbReference type="InterPro" id="IPR007497">
    <property type="entry name" value="SIMPL/DUF541"/>
</dbReference>